<reference evidence="10 11" key="1">
    <citation type="journal article" date="2015" name="Genome Announc.">
        <title>Expanding the biotechnology potential of lactobacilli through comparative genomics of 213 strains and associated genera.</title>
        <authorList>
            <person name="Sun Z."/>
            <person name="Harris H.M."/>
            <person name="McCann A."/>
            <person name="Guo C."/>
            <person name="Argimon S."/>
            <person name="Zhang W."/>
            <person name="Yang X."/>
            <person name="Jeffery I.B."/>
            <person name="Cooney J.C."/>
            <person name="Kagawa T.F."/>
            <person name="Liu W."/>
            <person name="Song Y."/>
            <person name="Salvetti E."/>
            <person name="Wrobel A."/>
            <person name="Rasinkangas P."/>
            <person name="Parkhill J."/>
            <person name="Rea M.C."/>
            <person name="O'Sullivan O."/>
            <person name="Ritari J."/>
            <person name="Douillard F.P."/>
            <person name="Paul Ross R."/>
            <person name="Yang R."/>
            <person name="Briner A.E."/>
            <person name="Felis G.E."/>
            <person name="de Vos W.M."/>
            <person name="Barrangou R."/>
            <person name="Klaenhammer T.R."/>
            <person name="Caufield P.W."/>
            <person name="Cui Y."/>
            <person name="Zhang H."/>
            <person name="O'Toole P.W."/>
        </authorList>
    </citation>
    <scope>NUCLEOTIDE SEQUENCE [LARGE SCALE GENOMIC DNA]</scope>
    <source>
        <strain evidence="10 11">DSM 19904</strain>
    </source>
</reference>
<dbReference type="PANTHER" id="PTHR48111">
    <property type="entry name" value="REGULATOR OF RPOS"/>
    <property type="match status" value="1"/>
</dbReference>
<dbReference type="PATRIC" id="fig|1423808.3.peg.1122"/>
<dbReference type="GO" id="GO:0005829">
    <property type="term" value="C:cytosol"/>
    <property type="evidence" value="ECO:0007669"/>
    <property type="project" value="TreeGrafter"/>
</dbReference>
<dbReference type="Pfam" id="PF00072">
    <property type="entry name" value="Response_reg"/>
    <property type="match status" value="1"/>
</dbReference>
<dbReference type="FunFam" id="3.40.50.2300:FF:000001">
    <property type="entry name" value="DNA-binding response regulator PhoB"/>
    <property type="match status" value="1"/>
</dbReference>
<feature type="domain" description="OmpR/PhoB-type" evidence="9">
    <location>
        <begin position="136"/>
        <end position="234"/>
    </location>
</feature>
<dbReference type="SUPFAM" id="SSF52172">
    <property type="entry name" value="CheY-like"/>
    <property type="match status" value="1"/>
</dbReference>
<dbReference type="InterPro" id="IPR039420">
    <property type="entry name" value="WalR-like"/>
</dbReference>
<dbReference type="GO" id="GO:0000156">
    <property type="term" value="F:phosphorelay response regulator activity"/>
    <property type="evidence" value="ECO:0007669"/>
    <property type="project" value="TreeGrafter"/>
</dbReference>
<dbReference type="GO" id="GO:0032993">
    <property type="term" value="C:protein-DNA complex"/>
    <property type="evidence" value="ECO:0007669"/>
    <property type="project" value="TreeGrafter"/>
</dbReference>
<dbReference type="InterPro" id="IPR001789">
    <property type="entry name" value="Sig_transdc_resp-reg_receiver"/>
</dbReference>
<evidence type="ECO:0000256" key="3">
    <source>
        <dbReference type="ARBA" id="ARBA00023015"/>
    </source>
</evidence>
<dbReference type="GO" id="GO:0000976">
    <property type="term" value="F:transcription cis-regulatory region binding"/>
    <property type="evidence" value="ECO:0007669"/>
    <property type="project" value="TreeGrafter"/>
</dbReference>
<evidence type="ECO:0000259" key="9">
    <source>
        <dbReference type="PROSITE" id="PS51755"/>
    </source>
</evidence>
<keyword evidence="3" id="KW-0805">Transcription regulation</keyword>
<dbReference type="PROSITE" id="PS51755">
    <property type="entry name" value="OMPR_PHOB"/>
    <property type="match status" value="1"/>
</dbReference>
<proteinExistence type="predicted"/>
<dbReference type="InterPro" id="IPR011006">
    <property type="entry name" value="CheY-like_superfamily"/>
</dbReference>
<keyword evidence="5" id="KW-0804">Transcription</keyword>
<dbReference type="AlphaFoldDB" id="A0A0R1L1B5"/>
<sequence>MKAEAVILTNTILLVEDEEALSSYLIPELKFEDYQVYLAKDGLEALQLYDNNRGNLDLIILDWMLPKLDGLEVLRRIRKNDDIPIIMMTARDYVGDKVAGLDSGADDYITKPFEIEELLARIRVMLRHENKHTKKSDLYTVEDLTLNTKSRQVTRVNNLIQLTQREYELLLTLIRHAGDTLTRDELLDSVWGVDFEGQPNVVDVYIRYLRNKVDRNYPKQLIHTVRGIGYVLSGNYQE</sequence>
<evidence type="ECO:0000313" key="10">
    <source>
        <dbReference type="EMBL" id="KRK89525.1"/>
    </source>
</evidence>
<dbReference type="PANTHER" id="PTHR48111:SF22">
    <property type="entry name" value="REGULATOR OF RPOS"/>
    <property type="match status" value="1"/>
</dbReference>
<comment type="caution">
    <text evidence="10">The sequence shown here is derived from an EMBL/GenBank/DDBJ whole genome shotgun (WGS) entry which is preliminary data.</text>
</comment>
<dbReference type="GO" id="GO:0006355">
    <property type="term" value="P:regulation of DNA-templated transcription"/>
    <property type="evidence" value="ECO:0007669"/>
    <property type="project" value="InterPro"/>
</dbReference>
<organism evidence="10 11">
    <name type="scientific">Lentilactobacillus sunkii DSM 19904</name>
    <dbReference type="NCBI Taxonomy" id="1423808"/>
    <lineage>
        <taxon>Bacteria</taxon>
        <taxon>Bacillati</taxon>
        <taxon>Bacillota</taxon>
        <taxon>Bacilli</taxon>
        <taxon>Lactobacillales</taxon>
        <taxon>Lactobacillaceae</taxon>
        <taxon>Lentilactobacillus</taxon>
    </lineage>
</organism>
<feature type="modified residue" description="4-aspartylphosphate" evidence="6">
    <location>
        <position position="62"/>
    </location>
</feature>
<dbReference type="Proteomes" id="UP000051581">
    <property type="component" value="Unassembled WGS sequence"/>
</dbReference>
<dbReference type="InterPro" id="IPR016032">
    <property type="entry name" value="Sig_transdc_resp-reg_C-effctor"/>
</dbReference>
<dbReference type="FunFam" id="1.10.10.10:FF:000005">
    <property type="entry name" value="Two-component system response regulator"/>
    <property type="match status" value="1"/>
</dbReference>
<keyword evidence="1 6" id="KW-0597">Phosphoprotein</keyword>
<dbReference type="InterPro" id="IPR036388">
    <property type="entry name" value="WH-like_DNA-bd_sf"/>
</dbReference>
<dbReference type="InterPro" id="IPR001867">
    <property type="entry name" value="OmpR/PhoB-type_DNA-bd"/>
</dbReference>
<dbReference type="SUPFAM" id="SSF46894">
    <property type="entry name" value="C-terminal effector domain of the bipartite response regulators"/>
    <property type="match status" value="1"/>
</dbReference>
<keyword evidence="4 7" id="KW-0238">DNA-binding</keyword>
<dbReference type="CDD" id="cd00383">
    <property type="entry name" value="trans_reg_C"/>
    <property type="match status" value="1"/>
</dbReference>
<feature type="DNA-binding region" description="OmpR/PhoB-type" evidence="7">
    <location>
        <begin position="136"/>
        <end position="234"/>
    </location>
</feature>
<dbReference type="Gene3D" id="3.40.50.2300">
    <property type="match status" value="1"/>
</dbReference>
<dbReference type="Gene3D" id="6.10.250.690">
    <property type="match status" value="1"/>
</dbReference>
<evidence type="ECO:0000256" key="2">
    <source>
        <dbReference type="ARBA" id="ARBA00023012"/>
    </source>
</evidence>
<evidence type="ECO:0000313" key="11">
    <source>
        <dbReference type="Proteomes" id="UP000051581"/>
    </source>
</evidence>
<dbReference type="Pfam" id="PF00486">
    <property type="entry name" value="Trans_reg_C"/>
    <property type="match status" value="1"/>
</dbReference>
<feature type="domain" description="Response regulatory" evidence="8">
    <location>
        <begin position="11"/>
        <end position="126"/>
    </location>
</feature>
<keyword evidence="11" id="KW-1185">Reference proteome</keyword>
<dbReference type="CDD" id="cd17574">
    <property type="entry name" value="REC_OmpR"/>
    <property type="match status" value="1"/>
</dbReference>
<evidence type="ECO:0000256" key="6">
    <source>
        <dbReference type="PROSITE-ProRule" id="PRU00169"/>
    </source>
</evidence>
<dbReference type="SMART" id="SM00862">
    <property type="entry name" value="Trans_reg_C"/>
    <property type="match status" value="1"/>
</dbReference>
<dbReference type="PROSITE" id="PS50110">
    <property type="entry name" value="RESPONSE_REGULATORY"/>
    <property type="match status" value="1"/>
</dbReference>
<dbReference type="Gene3D" id="1.10.10.10">
    <property type="entry name" value="Winged helix-like DNA-binding domain superfamily/Winged helix DNA-binding domain"/>
    <property type="match status" value="1"/>
</dbReference>
<protein>
    <submittedName>
        <fullName evidence="10">Response regulator MprA</fullName>
    </submittedName>
</protein>
<evidence type="ECO:0000256" key="4">
    <source>
        <dbReference type="ARBA" id="ARBA00023125"/>
    </source>
</evidence>
<name>A0A0R1L1B5_9LACO</name>
<evidence type="ECO:0000256" key="7">
    <source>
        <dbReference type="PROSITE-ProRule" id="PRU01091"/>
    </source>
</evidence>
<gene>
    <name evidence="10" type="ORF">FD17_GL001112</name>
</gene>
<accession>A0A0R1L1B5</accession>
<evidence type="ECO:0000259" key="8">
    <source>
        <dbReference type="PROSITE" id="PS50110"/>
    </source>
</evidence>
<dbReference type="EMBL" id="AZEA01000002">
    <property type="protein sequence ID" value="KRK89525.1"/>
    <property type="molecule type" value="Genomic_DNA"/>
</dbReference>
<keyword evidence="2" id="KW-0902">Two-component regulatory system</keyword>
<evidence type="ECO:0000256" key="5">
    <source>
        <dbReference type="ARBA" id="ARBA00023163"/>
    </source>
</evidence>
<evidence type="ECO:0000256" key="1">
    <source>
        <dbReference type="ARBA" id="ARBA00022553"/>
    </source>
</evidence>
<dbReference type="SMART" id="SM00448">
    <property type="entry name" value="REC"/>
    <property type="match status" value="1"/>
</dbReference>